<name>A0A7W8TVC0_9MICC</name>
<dbReference type="InterPro" id="IPR011711">
    <property type="entry name" value="GntR_C"/>
</dbReference>
<evidence type="ECO:0000256" key="2">
    <source>
        <dbReference type="ARBA" id="ARBA00023125"/>
    </source>
</evidence>
<dbReference type="SMART" id="SM00895">
    <property type="entry name" value="FCD"/>
    <property type="match status" value="1"/>
</dbReference>
<dbReference type="SMART" id="SM00345">
    <property type="entry name" value="HTH_GNTR"/>
    <property type="match status" value="1"/>
</dbReference>
<evidence type="ECO:0000313" key="6">
    <source>
        <dbReference type="Proteomes" id="UP000580797"/>
    </source>
</evidence>
<dbReference type="InterPro" id="IPR036388">
    <property type="entry name" value="WH-like_DNA-bd_sf"/>
</dbReference>
<evidence type="ECO:0000259" key="4">
    <source>
        <dbReference type="PROSITE" id="PS50949"/>
    </source>
</evidence>
<dbReference type="PROSITE" id="PS50949">
    <property type="entry name" value="HTH_GNTR"/>
    <property type="match status" value="1"/>
</dbReference>
<dbReference type="AlphaFoldDB" id="A0A7W8TVC0"/>
<organism evidence="5 6">
    <name type="scientific">Neomicrococcus aestuarii</name>
    <dbReference type="NCBI Taxonomy" id="556325"/>
    <lineage>
        <taxon>Bacteria</taxon>
        <taxon>Bacillati</taxon>
        <taxon>Actinomycetota</taxon>
        <taxon>Actinomycetes</taxon>
        <taxon>Micrococcales</taxon>
        <taxon>Micrococcaceae</taxon>
        <taxon>Neomicrococcus</taxon>
    </lineage>
</organism>
<dbReference type="Pfam" id="PF00392">
    <property type="entry name" value="GntR"/>
    <property type="match status" value="1"/>
</dbReference>
<dbReference type="Gene3D" id="1.10.10.10">
    <property type="entry name" value="Winged helix-like DNA-binding domain superfamily/Winged helix DNA-binding domain"/>
    <property type="match status" value="1"/>
</dbReference>
<dbReference type="InterPro" id="IPR008920">
    <property type="entry name" value="TF_FadR/GntR_C"/>
</dbReference>
<evidence type="ECO:0000256" key="1">
    <source>
        <dbReference type="ARBA" id="ARBA00023015"/>
    </source>
</evidence>
<sequence length="234" mass="25064">MAVVSENSASRGKSAAELSQELRAAIMRGDFVSNQRLVEADIAHDFGASRGNVRAALAELSVEGLIERIPNRGARVRSVTVEEAIEIVEVRGAIESLCARKAAEKITPESAAELKGLGRDMEEAVQRGDVEAFTRGNEKLHARLIELADQQTAAVTIARLQGQAVRYQFRLSTMAGRPQVSLPEHLAVIEAVCAGDGDGAALAMQQHLMSVAEAIRKSASSGPATRSLQKITRR</sequence>
<reference evidence="5 6" key="1">
    <citation type="submission" date="2020-08" db="EMBL/GenBank/DDBJ databases">
        <title>Sequencing the genomes of 1000 actinobacteria strains.</title>
        <authorList>
            <person name="Klenk H.-P."/>
        </authorList>
    </citation>
    <scope>NUCLEOTIDE SEQUENCE [LARGE SCALE GENOMIC DNA]</scope>
    <source>
        <strain evidence="5 6">DSM 105783</strain>
    </source>
</reference>
<dbReference type="SUPFAM" id="SSF48008">
    <property type="entry name" value="GntR ligand-binding domain-like"/>
    <property type="match status" value="1"/>
</dbReference>
<keyword evidence="3" id="KW-0804">Transcription</keyword>
<feature type="domain" description="HTH gntR-type" evidence="4">
    <location>
        <begin position="12"/>
        <end position="79"/>
    </location>
</feature>
<evidence type="ECO:0000256" key="3">
    <source>
        <dbReference type="ARBA" id="ARBA00023163"/>
    </source>
</evidence>
<keyword evidence="1" id="KW-0805">Transcription regulation</keyword>
<keyword evidence="2 5" id="KW-0238">DNA-binding</keyword>
<accession>A0A7W8TVC0</accession>
<comment type="caution">
    <text evidence="5">The sequence shown here is derived from an EMBL/GenBank/DDBJ whole genome shotgun (WGS) entry which is preliminary data.</text>
</comment>
<dbReference type="Pfam" id="PF07729">
    <property type="entry name" value="FCD"/>
    <property type="match status" value="1"/>
</dbReference>
<dbReference type="PANTHER" id="PTHR43537:SF24">
    <property type="entry name" value="GLUCONATE OPERON TRANSCRIPTIONAL REPRESSOR"/>
    <property type="match status" value="1"/>
</dbReference>
<proteinExistence type="predicted"/>
<gene>
    <name evidence="5" type="ORF">HD598_002272</name>
</gene>
<dbReference type="GO" id="GO:0003677">
    <property type="term" value="F:DNA binding"/>
    <property type="evidence" value="ECO:0007669"/>
    <property type="project" value="UniProtKB-KW"/>
</dbReference>
<dbReference type="PANTHER" id="PTHR43537">
    <property type="entry name" value="TRANSCRIPTIONAL REGULATOR, GNTR FAMILY"/>
    <property type="match status" value="1"/>
</dbReference>
<protein>
    <submittedName>
        <fullName evidence="5">DNA-binding GntR family transcriptional regulator</fullName>
    </submittedName>
</protein>
<dbReference type="SUPFAM" id="SSF46785">
    <property type="entry name" value="Winged helix' DNA-binding domain"/>
    <property type="match status" value="1"/>
</dbReference>
<dbReference type="EMBL" id="JACHDR010000001">
    <property type="protein sequence ID" value="MBB5513585.1"/>
    <property type="molecule type" value="Genomic_DNA"/>
</dbReference>
<dbReference type="InterPro" id="IPR000524">
    <property type="entry name" value="Tscrpt_reg_HTH_GntR"/>
</dbReference>
<dbReference type="Proteomes" id="UP000580797">
    <property type="component" value="Unassembled WGS sequence"/>
</dbReference>
<dbReference type="RefSeq" id="WP_311539023.1">
    <property type="nucleotide sequence ID" value="NZ_BAAARH010000008.1"/>
</dbReference>
<evidence type="ECO:0000313" key="5">
    <source>
        <dbReference type="EMBL" id="MBB5513585.1"/>
    </source>
</evidence>
<dbReference type="Gene3D" id="1.20.120.530">
    <property type="entry name" value="GntR ligand-binding domain-like"/>
    <property type="match status" value="1"/>
</dbReference>
<dbReference type="InterPro" id="IPR036390">
    <property type="entry name" value="WH_DNA-bd_sf"/>
</dbReference>
<dbReference type="GO" id="GO:0003700">
    <property type="term" value="F:DNA-binding transcription factor activity"/>
    <property type="evidence" value="ECO:0007669"/>
    <property type="project" value="InterPro"/>
</dbReference>